<evidence type="ECO:0000313" key="2">
    <source>
        <dbReference type="Proteomes" id="UP001321492"/>
    </source>
</evidence>
<organism evidence="1 2">
    <name type="scientific">Chelatococcus albus</name>
    <dbReference type="NCBI Taxonomy" id="3047466"/>
    <lineage>
        <taxon>Bacteria</taxon>
        <taxon>Pseudomonadati</taxon>
        <taxon>Pseudomonadota</taxon>
        <taxon>Alphaproteobacteria</taxon>
        <taxon>Hyphomicrobiales</taxon>
        <taxon>Chelatococcaceae</taxon>
        <taxon>Chelatococcus</taxon>
    </lineage>
</organism>
<evidence type="ECO:0000313" key="1">
    <source>
        <dbReference type="EMBL" id="MDJ1158150.1"/>
    </source>
</evidence>
<name>A0ABT7AFL1_9HYPH</name>
<dbReference type="PIRSF" id="PIRSF030820">
    <property type="entry name" value="UCP030820"/>
    <property type="match status" value="1"/>
</dbReference>
<dbReference type="InterPro" id="IPR008318">
    <property type="entry name" value="UCP030820"/>
</dbReference>
<accession>A0ABT7AFL1</accession>
<keyword evidence="2" id="KW-1185">Reference proteome</keyword>
<dbReference type="RefSeq" id="WP_283740151.1">
    <property type="nucleotide sequence ID" value="NZ_JASJEV010000004.1"/>
</dbReference>
<dbReference type="Proteomes" id="UP001321492">
    <property type="component" value="Unassembled WGS sequence"/>
</dbReference>
<protein>
    <submittedName>
        <fullName evidence="1">DUF934 domain-containing protein</fullName>
    </submittedName>
</protein>
<gene>
    <name evidence="1" type="ORF">QNA08_07885</name>
</gene>
<comment type="caution">
    <text evidence="1">The sequence shown here is derived from an EMBL/GenBank/DDBJ whole genome shotgun (WGS) entry which is preliminary data.</text>
</comment>
<reference evidence="1 2" key="1">
    <citation type="submission" date="2023-05" db="EMBL/GenBank/DDBJ databases">
        <title>Chelatococcus sp. nov., a moderately thermophilic bacterium isolated from hot spring microbial mat.</title>
        <authorList>
            <person name="Hu C.-J."/>
            <person name="Li W.-J."/>
        </authorList>
    </citation>
    <scope>NUCLEOTIDE SEQUENCE [LARGE SCALE GENOMIC DNA]</scope>
    <source>
        <strain evidence="1 2">SYSU G07232</strain>
    </source>
</reference>
<dbReference type="EMBL" id="JASJEV010000004">
    <property type="protein sequence ID" value="MDJ1158150.1"/>
    <property type="molecule type" value="Genomic_DNA"/>
</dbReference>
<sequence>MALYKNGSFVEDTWRFLAAEDDVPSDGAIVLGKARFLAEREALAGRNAPLGIIIEPGEGLAGIEADIHRFALVVLPFPKYTDGRAYSLARMLREEHGYRGELRASGNVLRDQVRFMWRCGIDALEVTHAGTIAALQAGAVSPVTHHYQPAGLEAVEHRLAGARPWLRRAAAHP</sequence>
<proteinExistence type="predicted"/>
<dbReference type="Pfam" id="PF06073">
    <property type="entry name" value="DUF934"/>
    <property type="match status" value="1"/>
</dbReference>